<dbReference type="EMBL" id="KZ084093">
    <property type="protein sequence ID" value="OSD05498.1"/>
    <property type="molecule type" value="Genomic_DNA"/>
</dbReference>
<feature type="region of interest" description="Disordered" evidence="1">
    <location>
        <begin position="146"/>
        <end position="251"/>
    </location>
</feature>
<reference evidence="2 3" key="1">
    <citation type="journal article" date="2015" name="Biotechnol. Biofuels">
        <title>Enhanced degradation of softwood versus hardwood by the white-rot fungus Pycnoporus coccineus.</title>
        <authorList>
            <person name="Couturier M."/>
            <person name="Navarro D."/>
            <person name="Chevret D."/>
            <person name="Henrissat B."/>
            <person name="Piumi F."/>
            <person name="Ruiz-Duenas F.J."/>
            <person name="Martinez A.T."/>
            <person name="Grigoriev I.V."/>
            <person name="Riley R."/>
            <person name="Lipzen A."/>
            <person name="Berrin J.G."/>
            <person name="Master E.R."/>
            <person name="Rosso M.N."/>
        </authorList>
    </citation>
    <scope>NUCLEOTIDE SEQUENCE [LARGE SCALE GENOMIC DNA]</scope>
    <source>
        <strain evidence="2 3">BRFM310</strain>
    </source>
</reference>
<feature type="compositionally biased region" description="Pro residues" evidence="1">
    <location>
        <begin position="176"/>
        <end position="185"/>
    </location>
</feature>
<name>A0A1Y2IWL2_TRAC3</name>
<organism evidence="2 3">
    <name type="scientific">Trametes coccinea (strain BRFM310)</name>
    <name type="common">Pycnoporus coccineus</name>
    <dbReference type="NCBI Taxonomy" id="1353009"/>
    <lineage>
        <taxon>Eukaryota</taxon>
        <taxon>Fungi</taxon>
        <taxon>Dikarya</taxon>
        <taxon>Basidiomycota</taxon>
        <taxon>Agaricomycotina</taxon>
        <taxon>Agaricomycetes</taxon>
        <taxon>Polyporales</taxon>
        <taxon>Polyporaceae</taxon>
        <taxon>Trametes</taxon>
    </lineage>
</organism>
<proteinExistence type="predicted"/>
<evidence type="ECO:0000313" key="3">
    <source>
        <dbReference type="Proteomes" id="UP000193067"/>
    </source>
</evidence>
<dbReference type="AlphaFoldDB" id="A0A1Y2IWL2"/>
<accession>A0A1Y2IWL2</accession>
<evidence type="ECO:0000256" key="1">
    <source>
        <dbReference type="SAM" id="MobiDB-lite"/>
    </source>
</evidence>
<protein>
    <submittedName>
        <fullName evidence="2">Uncharacterized protein</fullName>
    </submittedName>
</protein>
<keyword evidence="3" id="KW-1185">Reference proteome</keyword>
<evidence type="ECO:0000313" key="2">
    <source>
        <dbReference type="EMBL" id="OSD05498.1"/>
    </source>
</evidence>
<dbReference type="OrthoDB" id="10512442at2759"/>
<sequence>MPDMIDEVVKLVVASGRKPTKQTRTWIMKTLKDLILRRRLVYKKGSSHRLKLSPAFASAVRELRHGPGSSRITPQSLRSYKQLSKLRLYQAPTQNELFDINIQLQEECDSVVQDNHILTQRLEEVTEQRDVVMGERDDLRAELAASRGALLQGEPGGGDEEDSEMLNNDSGRITETPPPQQPPTEPQLRPQHCGPTQPPCPPVTPVRVVPLVSQYSGLPTPPETVRSPRRPLPTRLQSLSYEERQGSPVDRTATNVDSAADALADQAEAFNVTTTSTSGQPDVIFADIQRQMATYASQQAARDRVTRERMDELEKQLVDTRQTVAGYIQKEATWKIQENSYKENERKHKEAERALMLTLKALQSDLDDVGHFFRQS</sequence>
<gene>
    <name evidence="2" type="ORF">PYCCODRAFT_1242928</name>
</gene>
<dbReference type="Proteomes" id="UP000193067">
    <property type="component" value="Unassembled WGS sequence"/>
</dbReference>